<feature type="compositionally biased region" description="Basic and acidic residues" evidence="1">
    <location>
        <begin position="495"/>
        <end position="511"/>
    </location>
</feature>
<feature type="region of interest" description="Disordered" evidence="1">
    <location>
        <begin position="295"/>
        <end position="328"/>
    </location>
</feature>
<evidence type="ECO:0000256" key="1">
    <source>
        <dbReference type="SAM" id="MobiDB-lite"/>
    </source>
</evidence>
<feature type="region of interest" description="Disordered" evidence="1">
    <location>
        <begin position="435"/>
        <end position="526"/>
    </location>
</feature>
<feature type="domain" description="DUF3824" evidence="2">
    <location>
        <begin position="278"/>
        <end position="317"/>
    </location>
</feature>
<feature type="compositionally biased region" description="Basic residues" evidence="1">
    <location>
        <begin position="390"/>
        <end position="409"/>
    </location>
</feature>
<proteinExistence type="predicted"/>
<dbReference type="EMBL" id="JBBBZM010000274">
    <property type="protein sequence ID" value="KAL0631252.1"/>
    <property type="molecule type" value="Genomic_DNA"/>
</dbReference>
<feature type="compositionally biased region" description="Basic and acidic residues" evidence="1">
    <location>
        <begin position="164"/>
        <end position="173"/>
    </location>
</feature>
<feature type="domain" description="DUF3824" evidence="2">
    <location>
        <begin position="322"/>
        <end position="365"/>
    </location>
</feature>
<evidence type="ECO:0000259" key="2">
    <source>
        <dbReference type="Pfam" id="PF12868"/>
    </source>
</evidence>
<feature type="compositionally biased region" description="Basic residues" evidence="1">
    <location>
        <begin position="477"/>
        <end position="487"/>
    </location>
</feature>
<feature type="compositionally biased region" description="Basic residues" evidence="1">
    <location>
        <begin position="193"/>
        <end position="205"/>
    </location>
</feature>
<comment type="caution">
    <text evidence="3">The sequence shown here is derived from an EMBL/GenBank/DDBJ whole genome shotgun (WGS) entry which is preliminary data.</text>
</comment>
<evidence type="ECO:0000313" key="4">
    <source>
        <dbReference type="Proteomes" id="UP001447188"/>
    </source>
</evidence>
<feature type="region of interest" description="Disordered" evidence="1">
    <location>
        <begin position="387"/>
        <end position="421"/>
    </location>
</feature>
<dbReference type="Pfam" id="PF12868">
    <property type="entry name" value="DUF3824"/>
    <property type="match status" value="3"/>
</dbReference>
<feature type="compositionally biased region" description="Basic and acidic residues" evidence="1">
    <location>
        <begin position="268"/>
        <end position="277"/>
    </location>
</feature>
<organism evidence="3 4">
    <name type="scientific">Discina gigas</name>
    <dbReference type="NCBI Taxonomy" id="1032678"/>
    <lineage>
        <taxon>Eukaryota</taxon>
        <taxon>Fungi</taxon>
        <taxon>Dikarya</taxon>
        <taxon>Ascomycota</taxon>
        <taxon>Pezizomycotina</taxon>
        <taxon>Pezizomycetes</taxon>
        <taxon>Pezizales</taxon>
        <taxon>Discinaceae</taxon>
        <taxon>Discina</taxon>
    </lineage>
</organism>
<feature type="domain" description="DUF3824" evidence="2">
    <location>
        <begin position="368"/>
        <end position="416"/>
    </location>
</feature>
<feature type="compositionally biased region" description="Basic residues" evidence="1">
    <location>
        <begin position="130"/>
        <end position="146"/>
    </location>
</feature>
<feature type="region of interest" description="Disordered" evidence="1">
    <location>
        <begin position="121"/>
        <end position="176"/>
    </location>
</feature>
<feature type="region of interest" description="Disordered" evidence="1">
    <location>
        <begin position="350"/>
        <end position="371"/>
    </location>
</feature>
<name>A0ABR3G5M7_9PEZI</name>
<keyword evidence="4" id="KW-1185">Reference proteome</keyword>
<evidence type="ECO:0000313" key="3">
    <source>
        <dbReference type="EMBL" id="KAL0631252.1"/>
    </source>
</evidence>
<sequence>MSVFIEDDMILPSMRGKRYHGAGGAGSIIGSSGSTTTIEIFPRAPMREPIVIHEDHYVPVYGEGITQEYIVAPSQRRRERELEFAGNTGLSGAHYVRARSVGAGGDYDSYDSYTEEEYFLEDGSRQGGAWRRHRSPGRHSHGHSHGQTRYLEGAQPHRSKSSHRVSEGGSEHSHRVRHLAESGIAAAGLRHAANAHRQRSHSRGRRGSEGAISSPAARYHEYQDEHDRRHALNLAEAGLGIAAAGAAKELYDHRKRAMRRRSSSLDAADMRQHESHTGRNVAAAALGATATGLAYQKMQQRHARRRSSSLSSHESGDEGQPRHRGRKVAGAAIGAAAAGMAGKAVYDRYYRSHSRSSSSSSSDSEGGRRRKYTVPAAALGTAAAAAALGVKHHRKHRHDASHSRSRSRSRSNERHHSNMPAAFGTAAALGTATALGVKHHRKHKHDGSRSRSRSRSNERHHGPGAAVYTMAGGLAEKHHHKKHHERRRSLSEVGEQERSHRRMSESGEDKHRRSRRGSTAGGLGRYVSNIVGGSGGGMGGNANEGQQQHRGLGEKVAYKLGEMAAAEITRRGTGGMGGGRR</sequence>
<accession>A0ABR3G5M7</accession>
<gene>
    <name evidence="3" type="ORF">Q9L58_009881</name>
</gene>
<reference evidence="3 4" key="1">
    <citation type="submission" date="2024-02" db="EMBL/GenBank/DDBJ databases">
        <title>Discinaceae phylogenomics.</title>
        <authorList>
            <person name="Dirks A.C."/>
            <person name="James T.Y."/>
        </authorList>
    </citation>
    <scope>NUCLEOTIDE SEQUENCE [LARGE SCALE GENOMIC DNA]</scope>
    <source>
        <strain evidence="3 4">ACD0624</strain>
    </source>
</reference>
<feature type="region of interest" description="Disordered" evidence="1">
    <location>
        <begin position="190"/>
        <end position="214"/>
    </location>
</feature>
<dbReference type="Proteomes" id="UP001447188">
    <property type="component" value="Unassembled WGS sequence"/>
</dbReference>
<dbReference type="InterPro" id="IPR024436">
    <property type="entry name" value="DUF3824"/>
</dbReference>
<feature type="compositionally biased region" description="Low complexity" evidence="1">
    <location>
        <begin position="355"/>
        <end position="364"/>
    </location>
</feature>
<feature type="region of interest" description="Disordered" evidence="1">
    <location>
        <begin position="254"/>
        <end position="279"/>
    </location>
</feature>
<protein>
    <recommendedName>
        <fullName evidence="2">DUF3824 domain-containing protein</fullName>
    </recommendedName>
</protein>
<feature type="compositionally biased region" description="Basic residues" evidence="1">
    <location>
        <begin position="437"/>
        <end position="454"/>
    </location>
</feature>